<sequence length="332" mass="38139">MTLPRPPPPRHVTRPPRHMTRPAVSHDAAAVGGEAFSRYLQLCYSNGSRPRIHPRQIEHAAVNPKEGKKPPQNNKIAPETKAVMKWMRNIPFVISGSLHGGDLVVSYPYDFSKHPLEEKMYSPTPDDKMTGMSDFSYLHTNCFELTLELGCEKFPTEDELYPAWQDNKESLLSLIEMVHRGIKGVVKDEHGNPIKNARISVKGIRHDMTTAEDGDYWRLLLPGVHVVSAEAFGYSKVSKKITLPARMTKPGRVDFVLNRVDIKARKYTRLIPEDLYDRYDQLDSYDPHAHRGQTELGEDEGDQQSQDREKPWWWSYFNSLGHNRPMWLLKNN</sequence>
<accession>A0A8J6F1I6</accession>
<keyword evidence="12" id="KW-1185">Reference proteome</keyword>
<evidence type="ECO:0000256" key="2">
    <source>
        <dbReference type="ARBA" id="ARBA00005988"/>
    </source>
</evidence>
<dbReference type="FunFam" id="2.60.40.1120:FF:000021">
    <property type="entry name" value="Carboxypeptidase Z"/>
    <property type="match status" value="1"/>
</dbReference>
<keyword evidence="7" id="KW-0378">Hydrolase</keyword>
<comment type="cofactor">
    <cofactor evidence="1">
        <name>Zn(2+)</name>
        <dbReference type="ChEBI" id="CHEBI:29105"/>
    </cofactor>
</comment>
<dbReference type="GO" id="GO:0005615">
    <property type="term" value="C:extracellular space"/>
    <property type="evidence" value="ECO:0007669"/>
    <property type="project" value="TreeGrafter"/>
</dbReference>
<evidence type="ECO:0000256" key="7">
    <source>
        <dbReference type="ARBA" id="ARBA00023049"/>
    </source>
</evidence>
<dbReference type="SUPFAM" id="SSF53187">
    <property type="entry name" value="Zn-dependent exopeptidases"/>
    <property type="match status" value="1"/>
</dbReference>
<feature type="compositionally biased region" description="Pro residues" evidence="9">
    <location>
        <begin position="1"/>
        <end position="10"/>
    </location>
</feature>
<dbReference type="PANTHER" id="PTHR11532">
    <property type="entry name" value="PROTEASE M14 CARBOXYPEPTIDASE"/>
    <property type="match status" value="1"/>
</dbReference>
<dbReference type="Pfam" id="PF00246">
    <property type="entry name" value="Peptidase_M14"/>
    <property type="match status" value="2"/>
</dbReference>
<dbReference type="GO" id="GO:0006518">
    <property type="term" value="P:peptide metabolic process"/>
    <property type="evidence" value="ECO:0007669"/>
    <property type="project" value="TreeGrafter"/>
</dbReference>
<feature type="domain" description="Peptidase M14" evidence="10">
    <location>
        <begin position="77"/>
        <end position="178"/>
    </location>
</feature>
<evidence type="ECO:0000256" key="8">
    <source>
        <dbReference type="PROSITE-ProRule" id="PRU01379"/>
    </source>
</evidence>
<proteinExistence type="inferred from homology"/>
<evidence type="ECO:0000259" key="10">
    <source>
        <dbReference type="PROSITE" id="PS52035"/>
    </source>
</evidence>
<reference evidence="11" key="1">
    <citation type="thesis" date="2020" institute="ProQuest LLC" country="789 East Eisenhower Parkway, Ann Arbor, MI, USA">
        <title>Comparative Genomics and Chromosome Evolution.</title>
        <authorList>
            <person name="Mudd A.B."/>
        </authorList>
    </citation>
    <scope>NUCLEOTIDE SEQUENCE</scope>
    <source>
        <strain evidence="11">HN-11 Male</strain>
        <tissue evidence="11">Kidney and liver</tissue>
    </source>
</reference>
<evidence type="ECO:0000256" key="4">
    <source>
        <dbReference type="ARBA" id="ARBA00022670"/>
    </source>
</evidence>
<dbReference type="GO" id="GO:0004181">
    <property type="term" value="F:metallocarboxypeptidase activity"/>
    <property type="evidence" value="ECO:0007669"/>
    <property type="project" value="InterPro"/>
</dbReference>
<keyword evidence="7" id="KW-0482">Metalloprotease</keyword>
<keyword evidence="6" id="KW-0862">Zinc</keyword>
<feature type="region of interest" description="Disordered" evidence="9">
    <location>
        <begin position="1"/>
        <end position="21"/>
    </location>
</feature>
<evidence type="ECO:0000256" key="5">
    <source>
        <dbReference type="ARBA" id="ARBA00022723"/>
    </source>
</evidence>
<evidence type="ECO:0000313" key="12">
    <source>
        <dbReference type="Proteomes" id="UP000770717"/>
    </source>
</evidence>
<name>A0A8J6F1I6_ELECQ</name>
<dbReference type="OrthoDB" id="10249045at2759"/>
<dbReference type="PROSITE" id="PS00133">
    <property type="entry name" value="CARBOXYPEPT_ZN_2"/>
    <property type="match status" value="1"/>
</dbReference>
<dbReference type="EMBL" id="WNTK01000007">
    <property type="protein sequence ID" value="KAG9479772.1"/>
    <property type="molecule type" value="Genomic_DNA"/>
</dbReference>
<dbReference type="GO" id="GO:0008270">
    <property type="term" value="F:zinc ion binding"/>
    <property type="evidence" value="ECO:0007669"/>
    <property type="project" value="InterPro"/>
</dbReference>
<feature type="active site" description="Proton donor/acceptor" evidence="8">
    <location>
        <position position="148"/>
    </location>
</feature>
<keyword evidence="4" id="KW-0645">Protease</keyword>
<comment type="caution">
    <text evidence="11">The sequence shown here is derived from an EMBL/GenBank/DDBJ whole genome shotgun (WGS) entry which is preliminary data.</text>
</comment>
<keyword evidence="5" id="KW-0479">Metal-binding</keyword>
<dbReference type="CDD" id="cd11308">
    <property type="entry name" value="Peptidase_M14NE-CP-C_like"/>
    <property type="match status" value="1"/>
</dbReference>
<dbReference type="GO" id="GO:0016485">
    <property type="term" value="P:protein processing"/>
    <property type="evidence" value="ECO:0007669"/>
    <property type="project" value="TreeGrafter"/>
</dbReference>
<feature type="compositionally biased region" description="Basic residues" evidence="9">
    <location>
        <begin position="11"/>
        <end position="20"/>
    </location>
</feature>
<dbReference type="InterPro" id="IPR050753">
    <property type="entry name" value="Peptidase_M14_domain"/>
</dbReference>
<dbReference type="Gene3D" id="3.40.630.10">
    <property type="entry name" value="Zn peptidases"/>
    <property type="match status" value="1"/>
</dbReference>
<evidence type="ECO:0000313" key="11">
    <source>
        <dbReference type="EMBL" id="KAG9479772.1"/>
    </source>
</evidence>
<protein>
    <recommendedName>
        <fullName evidence="10">Peptidase M14 domain-containing protein</fullName>
    </recommendedName>
</protein>
<dbReference type="InterPro" id="IPR000834">
    <property type="entry name" value="Peptidase_M14"/>
</dbReference>
<evidence type="ECO:0000256" key="9">
    <source>
        <dbReference type="SAM" id="MobiDB-lite"/>
    </source>
</evidence>
<organism evidence="11 12">
    <name type="scientific">Eleutherodactylus coqui</name>
    <name type="common">Puerto Rican coqui</name>
    <dbReference type="NCBI Taxonomy" id="57060"/>
    <lineage>
        <taxon>Eukaryota</taxon>
        <taxon>Metazoa</taxon>
        <taxon>Chordata</taxon>
        <taxon>Craniata</taxon>
        <taxon>Vertebrata</taxon>
        <taxon>Euteleostomi</taxon>
        <taxon>Amphibia</taxon>
        <taxon>Batrachia</taxon>
        <taxon>Anura</taxon>
        <taxon>Neobatrachia</taxon>
        <taxon>Hyloidea</taxon>
        <taxon>Eleutherodactylidae</taxon>
        <taxon>Eleutherodactylinae</taxon>
        <taxon>Eleutherodactylus</taxon>
        <taxon>Eleutherodactylus</taxon>
    </lineage>
</organism>
<evidence type="ECO:0000256" key="1">
    <source>
        <dbReference type="ARBA" id="ARBA00001947"/>
    </source>
</evidence>
<evidence type="ECO:0000256" key="3">
    <source>
        <dbReference type="ARBA" id="ARBA00022645"/>
    </source>
</evidence>
<dbReference type="InterPro" id="IPR057247">
    <property type="entry name" value="CARBOXYPEPT_ZN_2"/>
</dbReference>
<dbReference type="AlphaFoldDB" id="A0A8J6F1I6"/>
<dbReference type="Proteomes" id="UP000770717">
    <property type="component" value="Unassembled WGS sequence"/>
</dbReference>
<dbReference type="PROSITE" id="PS52035">
    <property type="entry name" value="PEPTIDASE_M14"/>
    <property type="match status" value="1"/>
</dbReference>
<keyword evidence="3" id="KW-0121">Carboxypeptidase</keyword>
<evidence type="ECO:0000256" key="6">
    <source>
        <dbReference type="ARBA" id="ARBA00022833"/>
    </source>
</evidence>
<gene>
    <name evidence="11" type="ORF">GDO78_011683</name>
</gene>
<dbReference type="SMART" id="SM00631">
    <property type="entry name" value="Zn_pept"/>
    <property type="match status" value="1"/>
</dbReference>
<dbReference type="Gene3D" id="2.60.40.1120">
    <property type="entry name" value="Carboxypeptidase-like, regulatory domain"/>
    <property type="match status" value="1"/>
</dbReference>
<dbReference type="PANTHER" id="PTHR11532:SF63">
    <property type="entry name" value="CARBOXYPEPTIDASE Z"/>
    <property type="match status" value="1"/>
</dbReference>
<comment type="similarity">
    <text evidence="2 8">Belongs to the peptidase M14 family.</text>
</comment>
<dbReference type="Pfam" id="PF13620">
    <property type="entry name" value="CarboxypepD_reg"/>
    <property type="match status" value="1"/>
</dbReference>